<dbReference type="GO" id="GO:0003677">
    <property type="term" value="F:DNA binding"/>
    <property type="evidence" value="ECO:0007669"/>
    <property type="project" value="UniProtKB-KW"/>
</dbReference>
<evidence type="ECO:0000256" key="1">
    <source>
        <dbReference type="ARBA" id="ARBA00009437"/>
    </source>
</evidence>
<dbReference type="InterPro" id="IPR036390">
    <property type="entry name" value="WH_DNA-bd_sf"/>
</dbReference>
<comment type="similarity">
    <text evidence="1">Belongs to the LysR transcriptional regulatory family.</text>
</comment>
<dbReference type="PRINTS" id="PR00039">
    <property type="entry name" value="HTHLYSR"/>
</dbReference>
<dbReference type="SUPFAM" id="SSF53850">
    <property type="entry name" value="Periplasmic binding protein-like II"/>
    <property type="match status" value="1"/>
</dbReference>
<evidence type="ECO:0000256" key="3">
    <source>
        <dbReference type="ARBA" id="ARBA00023125"/>
    </source>
</evidence>
<organism evidence="6 7">
    <name type="scientific">Paraburkholderia phenazinium</name>
    <dbReference type="NCBI Taxonomy" id="60549"/>
    <lineage>
        <taxon>Bacteria</taxon>
        <taxon>Pseudomonadati</taxon>
        <taxon>Pseudomonadota</taxon>
        <taxon>Betaproteobacteria</taxon>
        <taxon>Burkholderiales</taxon>
        <taxon>Burkholderiaceae</taxon>
        <taxon>Paraburkholderia</taxon>
    </lineage>
</organism>
<gene>
    <name evidence="6" type="ORF">SAMN05216466_121126</name>
</gene>
<sequence>MDLRELRSFVHVARAGSFSRAASDLYIAQPALSRQIAKLETDIGVPLLVRHGRGVRLTAAGARLLERAELIIHMVSETGEQVRASSDEDRGHLAVGLPPTIGMLIGAELIRDFRTLWPRVSLHMREGLSSSLQEWVLDKRVDLAVVYNQPLLDSFDVRPLFSEPMFLVGPPGAQSARREYQVRDLGDIPLILPGLPHSNRRLIEQAAIQHGVRLRVELEVDSVALTKQLVKSGAGYSILTYIAIQQEAARGELTALSIERPAIRSTVAITTLRESRPSRLVNAWSTLLQEKLRGLTSSDAWKSDVVWLQGRDLTDPGR</sequence>
<keyword evidence="2" id="KW-0805">Transcription regulation</keyword>
<dbReference type="SUPFAM" id="SSF46785">
    <property type="entry name" value="Winged helix' DNA-binding domain"/>
    <property type="match status" value="1"/>
</dbReference>
<dbReference type="PANTHER" id="PTHR30419">
    <property type="entry name" value="HTH-TYPE TRANSCRIPTIONAL REGULATOR YBHD"/>
    <property type="match status" value="1"/>
</dbReference>
<accession>A0A1G8K0L6</accession>
<dbReference type="GO" id="GO:0003700">
    <property type="term" value="F:DNA-binding transcription factor activity"/>
    <property type="evidence" value="ECO:0007669"/>
    <property type="project" value="InterPro"/>
</dbReference>
<dbReference type="Pfam" id="PF03466">
    <property type="entry name" value="LysR_substrate"/>
    <property type="match status" value="1"/>
</dbReference>
<evidence type="ECO:0000313" key="7">
    <source>
        <dbReference type="Proteomes" id="UP000199706"/>
    </source>
</evidence>
<keyword evidence="4" id="KW-0804">Transcription</keyword>
<proteinExistence type="inferred from homology"/>
<dbReference type="InterPro" id="IPR000847">
    <property type="entry name" value="LysR_HTH_N"/>
</dbReference>
<evidence type="ECO:0000256" key="2">
    <source>
        <dbReference type="ARBA" id="ARBA00023015"/>
    </source>
</evidence>
<dbReference type="InterPro" id="IPR050950">
    <property type="entry name" value="HTH-type_LysR_regulators"/>
</dbReference>
<dbReference type="Proteomes" id="UP000199706">
    <property type="component" value="Unassembled WGS sequence"/>
</dbReference>
<dbReference type="Gene3D" id="3.40.190.290">
    <property type="match status" value="1"/>
</dbReference>
<evidence type="ECO:0000313" key="6">
    <source>
        <dbReference type="EMBL" id="SDI37016.1"/>
    </source>
</evidence>
<dbReference type="PANTHER" id="PTHR30419:SF8">
    <property type="entry name" value="NITROGEN ASSIMILATION TRANSCRIPTIONAL ACTIVATOR-RELATED"/>
    <property type="match status" value="1"/>
</dbReference>
<dbReference type="Gene3D" id="1.10.10.10">
    <property type="entry name" value="Winged helix-like DNA-binding domain superfamily/Winged helix DNA-binding domain"/>
    <property type="match status" value="1"/>
</dbReference>
<dbReference type="EMBL" id="FNCJ01000021">
    <property type="protein sequence ID" value="SDI37016.1"/>
    <property type="molecule type" value="Genomic_DNA"/>
</dbReference>
<reference evidence="6 7" key="1">
    <citation type="submission" date="2016-10" db="EMBL/GenBank/DDBJ databases">
        <authorList>
            <person name="de Groot N.N."/>
        </authorList>
    </citation>
    <scope>NUCLEOTIDE SEQUENCE [LARGE SCALE GENOMIC DNA]</scope>
    <source>
        <strain evidence="6 7">LMG 2247</strain>
    </source>
</reference>
<feature type="domain" description="HTH lysR-type" evidence="5">
    <location>
        <begin position="1"/>
        <end position="58"/>
    </location>
</feature>
<dbReference type="InterPro" id="IPR005119">
    <property type="entry name" value="LysR_subst-bd"/>
</dbReference>
<dbReference type="AlphaFoldDB" id="A0A1G8K0L6"/>
<protein>
    <submittedName>
        <fullName evidence="6">LysR family transcriptional regulator, nitrogen assimilation regulatory protein</fullName>
    </submittedName>
</protein>
<dbReference type="InterPro" id="IPR036388">
    <property type="entry name" value="WH-like_DNA-bd_sf"/>
</dbReference>
<name>A0A1G8K0L6_9BURK</name>
<evidence type="ECO:0000259" key="5">
    <source>
        <dbReference type="PROSITE" id="PS50931"/>
    </source>
</evidence>
<dbReference type="PROSITE" id="PS50931">
    <property type="entry name" value="HTH_LYSR"/>
    <property type="match status" value="1"/>
</dbReference>
<keyword evidence="3" id="KW-0238">DNA-binding</keyword>
<dbReference type="OrthoDB" id="8587114at2"/>
<dbReference type="Pfam" id="PF00126">
    <property type="entry name" value="HTH_1"/>
    <property type="match status" value="1"/>
</dbReference>
<dbReference type="FunFam" id="1.10.10.10:FF:000001">
    <property type="entry name" value="LysR family transcriptional regulator"/>
    <property type="match status" value="1"/>
</dbReference>
<evidence type="ECO:0000256" key="4">
    <source>
        <dbReference type="ARBA" id="ARBA00023163"/>
    </source>
</evidence>
<dbReference type="GO" id="GO:0005829">
    <property type="term" value="C:cytosol"/>
    <property type="evidence" value="ECO:0007669"/>
    <property type="project" value="TreeGrafter"/>
</dbReference>
<dbReference type="RefSeq" id="WP_090692593.1">
    <property type="nucleotide sequence ID" value="NZ_FNCJ01000021.1"/>
</dbReference>